<comment type="caution">
    <text evidence="6">The sequence shown here is derived from an EMBL/GenBank/DDBJ whole genome shotgun (WGS) entry which is preliminary data.</text>
</comment>
<reference evidence="6 7" key="1">
    <citation type="submission" date="2018-06" db="EMBL/GenBank/DDBJ databases">
        <title>Genomic Encyclopedia of Type Strains, Phase IV (KMG-IV): sequencing the most valuable type-strain genomes for metagenomic binning, comparative biology and taxonomic classification.</title>
        <authorList>
            <person name="Goeker M."/>
        </authorList>
    </citation>
    <scope>NUCLEOTIDE SEQUENCE [LARGE SCALE GENOMIC DNA]</scope>
    <source>
        <strain evidence="6 7">DSM 44599</strain>
    </source>
</reference>
<evidence type="ECO:0000256" key="4">
    <source>
        <dbReference type="ARBA" id="ARBA00023134"/>
    </source>
</evidence>
<dbReference type="EMBL" id="QNRE01000016">
    <property type="protein sequence ID" value="RBO84538.1"/>
    <property type="molecule type" value="Genomic_DNA"/>
</dbReference>
<dbReference type="CDD" id="cd00882">
    <property type="entry name" value="Ras_like_GTPase"/>
    <property type="match status" value="1"/>
</dbReference>
<dbReference type="Gene3D" id="3.40.50.300">
    <property type="entry name" value="P-loop containing nucleotide triphosphate hydrolases"/>
    <property type="match status" value="1"/>
</dbReference>
<evidence type="ECO:0008006" key="8">
    <source>
        <dbReference type="Google" id="ProtNLM"/>
    </source>
</evidence>
<dbReference type="PANTHER" id="PTHR42708:SF1">
    <property type="entry name" value="GLIDING MOTILITY PROTEIN MGLA"/>
    <property type="match status" value="1"/>
</dbReference>
<dbReference type="InterPro" id="IPR004130">
    <property type="entry name" value="Gpn"/>
</dbReference>
<evidence type="ECO:0000313" key="7">
    <source>
        <dbReference type="Proteomes" id="UP000252586"/>
    </source>
</evidence>
<dbReference type="STRING" id="1210090.GCA_001613185_03946"/>
<evidence type="ECO:0000256" key="3">
    <source>
        <dbReference type="ARBA" id="ARBA00022801"/>
    </source>
</evidence>
<keyword evidence="2" id="KW-0547">Nucleotide-binding</keyword>
<dbReference type="Pfam" id="PF03029">
    <property type="entry name" value="ATP_bind_1"/>
    <property type="match status" value="1"/>
</dbReference>
<accession>A0A366D5F1</accession>
<name>A0A366D5F1_9NOCA</name>
<proteinExistence type="inferred from homology"/>
<organism evidence="6 7">
    <name type="scientific">Nocardia puris</name>
    <dbReference type="NCBI Taxonomy" id="208602"/>
    <lineage>
        <taxon>Bacteria</taxon>
        <taxon>Bacillati</taxon>
        <taxon>Actinomycetota</taxon>
        <taxon>Actinomycetes</taxon>
        <taxon>Mycobacteriales</taxon>
        <taxon>Nocardiaceae</taxon>
        <taxon>Nocardia</taxon>
    </lineage>
</organism>
<dbReference type="InterPro" id="IPR027417">
    <property type="entry name" value="P-loop_NTPase"/>
</dbReference>
<dbReference type="Proteomes" id="UP000252586">
    <property type="component" value="Unassembled WGS sequence"/>
</dbReference>
<evidence type="ECO:0000256" key="2">
    <source>
        <dbReference type="ARBA" id="ARBA00022741"/>
    </source>
</evidence>
<keyword evidence="4" id="KW-0342">GTP-binding</keyword>
<dbReference type="GO" id="GO:0016787">
    <property type="term" value="F:hydrolase activity"/>
    <property type="evidence" value="ECO:0007669"/>
    <property type="project" value="UniProtKB-KW"/>
</dbReference>
<protein>
    <recommendedName>
        <fullName evidence="8">Signal recognition particle receptor subunit beta</fullName>
    </recommendedName>
</protein>
<keyword evidence="7" id="KW-1185">Reference proteome</keyword>
<evidence type="ECO:0000256" key="1">
    <source>
        <dbReference type="ARBA" id="ARBA00005290"/>
    </source>
</evidence>
<dbReference type="AlphaFoldDB" id="A0A366D5F1"/>
<dbReference type="PANTHER" id="PTHR42708">
    <property type="entry name" value="ATP/GTP-BINDING PROTEIN-RELATED"/>
    <property type="match status" value="1"/>
</dbReference>
<comment type="similarity">
    <text evidence="1">Belongs to the GPN-loop GTPase family.</text>
</comment>
<dbReference type="GO" id="GO:0005525">
    <property type="term" value="F:GTP binding"/>
    <property type="evidence" value="ECO:0007669"/>
    <property type="project" value="UniProtKB-KW"/>
</dbReference>
<evidence type="ECO:0000256" key="5">
    <source>
        <dbReference type="SAM" id="MobiDB-lite"/>
    </source>
</evidence>
<sequence length="221" mass="23589">MDSAPYNPQPYGSAPAMHPAPQAPGAPQDNRTASTKIVVAGGFGAGKTTFVGAVSEIVPLRTEAMVTGFSDGIDDLAATPGKETTTVAMDFGRIVLPGNLTLYLFGTPGQRRFWFMWDDLIRGAIGAVVLVDTRRIEDSFAAVDFFEARGLPFLVAVNRFPDAPRFPVAELREALSVRPGVPIVDIDARNAMEVRQSLAAVTEYAIQRLAAEQGAQPVGQV</sequence>
<evidence type="ECO:0000313" key="6">
    <source>
        <dbReference type="EMBL" id="RBO84538.1"/>
    </source>
</evidence>
<dbReference type="InterPro" id="IPR052705">
    <property type="entry name" value="Gliding_Motility_GTPase"/>
</dbReference>
<feature type="region of interest" description="Disordered" evidence="5">
    <location>
        <begin position="1"/>
        <end position="30"/>
    </location>
</feature>
<dbReference type="SUPFAM" id="SSF52540">
    <property type="entry name" value="P-loop containing nucleoside triphosphate hydrolases"/>
    <property type="match status" value="1"/>
</dbReference>
<gene>
    <name evidence="6" type="ORF">DFR74_11699</name>
</gene>
<keyword evidence="3" id="KW-0378">Hydrolase</keyword>